<protein>
    <submittedName>
        <fullName evidence="19">Kex protein</fullName>
    </submittedName>
</protein>
<keyword evidence="9 16" id="KW-1133">Transmembrane helix</keyword>
<dbReference type="InterPro" id="IPR023828">
    <property type="entry name" value="Peptidase_S8_Ser-AS"/>
</dbReference>
<dbReference type="FunFam" id="3.40.50.200:FF:000005">
    <property type="entry name" value="Proprotein convertase subtilisin/kexin type 7"/>
    <property type="match status" value="1"/>
</dbReference>
<evidence type="ECO:0000256" key="1">
    <source>
        <dbReference type="ARBA" id="ARBA00004370"/>
    </source>
</evidence>
<dbReference type="PROSITE" id="PS51829">
    <property type="entry name" value="P_HOMO_B"/>
    <property type="match status" value="1"/>
</dbReference>
<dbReference type="InterPro" id="IPR008979">
    <property type="entry name" value="Galactose-bd-like_sf"/>
</dbReference>
<name>A0A5C3NA89_9AGAM</name>
<dbReference type="InterPro" id="IPR022398">
    <property type="entry name" value="Peptidase_S8_His-AS"/>
</dbReference>
<feature type="compositionally biased region" description="Low complexity" evidence="15">
    <location>
        <begin position="703"/>
        <end position="717"/>
    </location>
</feature>
<dbReference type="PROSITE" id="PS51892">
    <property type="entry name" value="SUBTILASE"/>
    <property type="match status" value="1"/>
</dbReference>
<dbReference type="PRINTS" id="PR00723">
    <property type="entry name" value="SUBTILISIN"/>
</dbReference>
<keyword evidence="5 17" id="KW-0732">Signal</keyword>
<dbReference type="Gene3D" id="2.60.120.260">
    <property type="entry name" value="Galactose-binding domain-like"/>
    <property type="match status" value="1"/>
</dbReference>
<dbReference type="Pfam" id="PF01483">
    <property type="entry name" value="P_proprotein"/>
    <property type="match status" value="1"/>
</dbReference>
<feature type="chain" id="PRO_5022695890" evidence="17">
    <location>
        <begin position="20"/>
        <end position="899"/>
    </location>
</feature>
<keyword evidence="20" id="KW-1185">Reference proteome</keyword>
<feature type="domain" description="P/Homo B" evidence="18">
    <location>
        <begin position="487"/>
        <end position="633"/>
    </location>
</feature>
<dbReference type="InterPro" id="IPR002884">
    <property type="entry name" value="P_dom"/>
</dbReference>
<accession>A0A5C3NA89</accession>
<evidence type="ECO:0000256" key="10">
    <source>
        <dbReference type="ARBA" id="ARBA00023136"/>
    </source>
</evidence>
<evidence type="ECO:0000256" key="6">
    <source>
        <dbReference type="ARBA" id="ARBA00022801"/>
    </source>
</evidence>
<comment type="subcellular location">
    <subcellularLocation>
        <location evidence="1">Membrane</location>
    </subcellularLocation>
</comment>
<evidence type="ECO:0000256" key="3">
    <source>
        <dbReference type="ARBA" id="ARBA00022670"/>
    </source>
</evidence>
<evidence type="ECO:0000256" key="9">
    <source>
        <dbReference type="ARBA" id="ARBA00022989"/>
    </source>
</evidence>
<comment type="similarity">
    <text evidence="2">Belongs to the peptidase S8 family. Furin subfamily.</text>
</comment>
<feature type="compositionally biased region" description="Low complexity" evidence="15">
    <location>
        <begin position="871"/>
        <end position="884"/>
    </location>
</feature>
<keyword evidence="8" id="KW-0106">Calcium</keyword>
<feature type="transmembrane region" description="Helical" evidence="16">
    <location>
        <begin position="744"/>
        <end position="764"/>
    </location>
</feature>
<dbReference type="EMBL" id="ML213505">
    <property type="protein sequence ID" value="TFK54604.1"/>
    <property type="molecule type" value="Genomic_DNA"/>
</dbReference>
<dbReference type="PANTHER" id="PTHR42884">
    <property type="entry name" value="PROPROTEIN CONVERTASE SUBTILISIN/KEXIN-RELATED"/>
    <property type="match status" value="1"/>
</dbReference>
<feature type="active site" description="Charge relay system" evidence="13 14">
    <location>
        <position position="239"/>
    </location>
</feature>
<evidence type="ECO:0000313" key="20">
    <source>
        <dbReference type="Proteomes" id="UP000305948"/>
    </source>
</evidence>
<keyword evidence="6 14" id="KW-0378">Hydrolase</keyword>
<feature type="active site" description="Charge relay system" evidence="13 14">
    <location>
        <position position="201"/>
    </location>
</feature>
<organism evidence="19 20">
    <name type="scientific">Heliocybe sulcata</name>
    <dbReference type="NCBI Taxonomy" id="5364"/>
    <lineage>
        <taxon>Eukaryota</taxon>
        <taxon>Fungi</taxon>
        <taxon>Dikarya</taxon>
        <taxon>Basidiomycota</taxon>
        <taxon>Agaricomycotina</taxon>
        <taxon>Agaricomycetes</taxon>
        <taxon>Gloeophyllales</taxon>
        <taxon>Gloeophyllaceae</taxon>
        <taxon>Heliocybe</taxon>
    </lineage>
</organism>
<dbReference type="InterPro" id="IPR034182">
    <property type="entry name" value="Kexin/furin"/>
</dbReference>
<evidence type="ECO:0000256" key="5">
    <source>
        <dbReference type="ARBA" id="ARBA00022729"/>
    </source>
</evidence>
<dbReference type="AlphaFoldDB" id="A0A5C3NA89"/>
<evidence type="ECO:0000256" key="16">
    <source>
        <dbReference type="SAM" id="Phobius"/>
    </source>
</evidence>
<evidence type="ECO:0000256" key="12">
    <source>
        <dbReference type="ARBA" id="ARBA00023180"/>
    </source>
</evidence>
<gene>
    <name evidence="19" type="ORF">OE88DRAFT_1777326</name>
</gene>
<keyword evidence="3 14" id="KW-0645">Protease</keyword>
<dbReference type="Proteomes" id="UP000305948">
    <property type="component" value="Unassembled WGS sequence"/>
</dbReference>
<dbReference type="SUPFAM" id="SSF49785">
    <property type="entry name" value="Galactose-binding domain-like"/>
    <property type="match status" value="1"/>
</dbReference>
<evidence type="ECO:0000256" key="13">
    <source>
        <dbReference type="PIRSR" id="PIRSR615500-1"/>
    </source>
</evidence>
<dbReference type="STRING" id="5364.A0A5C3NA89"/>
<dbReference type="GO" id="GO:0005802">
    <property type="term" value="C:trans-Golgi network"/>
    <property type="evidence" value="ECO:0007669"/>
    <property type="project" value="TreeGrafter"/>
</dbReference>
<evidence type="ECO:0000256" key="17">
    <source>
        <dbReference type="SAM" id="SignalP"/>
    </source>
</evidence>
<dbReference type="Pfam" id="PF00082">
    <property type="entry name" value="Peptidase_S8"/>
    <property type="match status" value="1"/>
</dbReference>
<dbReference type="CDD" id="cd04059">
    <property type="entry name" value="Peptidases_S8_Protein_convertases_Kexins_Furin-like"/>
    <property type="match status" value="1"/>
</dbReference>
<feature type="signal peptide" evidence="17">
    <location>
        <begin position="1"/>
        <end position="19"/>
    </location>
</feature>
<dbReference type="InterPro" id="IPR015500">
    <property type="entry name" value="Peptidase_S8_subtilisin-rel"/>
</dbReference>
<dbReference type="PROSITE" id="PS00138">
    <property type="entry name" value="SUBTILASE_SER"/>
    <property type="match status" value="1"/>
</dbReference>
<feature type="region of interest" description="Disordered" evidence="15">
    <location>
        <begin position="807"/>
        <end position="899"/>
    </location>
</feature>
<evidence type="ECO:0000256" key="2">
    <source>
        <dbReference type="ARBA" id="ARBA00005325"/>
    </source>
</evidence>
<evidence type="ECO:0000256" key="15">
    <source>
        <dbReference type="SAM" id="MobiDB-lite"/>
    </source>
</evidence>
<proteinExistence type="inferred from homology"/>
<dbReference type="InterPro" id="IPR023827">
    <property type="entry name" value="Peptidase_S8_Asp-AS"/>
</dbReference>
<evidence type="ECO:0000256" key="11">
    <source>
        <dbReference type="ARBA" id="ARBA00023145"/>
    </source>
</evidence>
<dbReference type="Gene3D" id="3.40.50.200">
    <property type="entry name" value="Peptidase S8/S53 domain"/>
    <property type="match status" value="1"/>
</dbReference>
<dbReference type="GO" id="GO:0000139">
    <property type="term" value="C:Golgi membrane"/>
    <property type="evidence" value="ECO:0007669"/>
    <property type="project" value="TreeGrafter"/>
</dbReference>
<keyword evidence="11" id="KW-0865">Zymogen</keyword>
<keyword evidence="4 16" id="KW-0812">Transmembrane</keyword>
<keyword evidence="12" id="KW-0325">Glycoprotein</keyword>
<feature type="compositionally biased region" description="Basic and acidic residues" evidence="15">
    <location>
        <begin position="681"/>
        <end position="691"/>
    </location>
</feature>
<evidence type="ECO:0000313" key="19">
    <source>
        <dbReference type="EMBL" id="TFK54604.1"/>
    </source>
</evidence>
<dbReference type="FunFam" id="2.60.120.260:FF:000026">
    <property type="entry name" value="proprotein convertase subtilisin/kexin type 7"/>
    <property type="match status" value="1"/>
</dbReference>
<evidence type="ECO:0000256" key="4">
    <source>
        <dbReference type="ARBA" id="ARBA00022692"/>
    </source>
</evidence>
<keyword evidence="10 16" id="KW-0472">Membrane</keyword>
<evidence type="ECO:0000256" key="7">
    <source>
        <dbReference type="ARBA" id="ARBA00022825"/>
    </source>
</evidence>
<dbReference type="PANTHER" id="PTHR42884:SF14">
    <property type="entry name" value="NEUROENDOCRINE CONVERTASE 1"/>
    <property type="match status" value="1"/>
</dbReference>
<sequence>MRLPLPLVLLLLLPPCALSSGMAKRSYSTHDYYVLEHRPLGHASLDECVSRLGLEVIEQVGELDNHWLVRRRKAARDVSARTTADPVVELLQSLRQQVQRGSTHARSEDLAVAWRVSSSIKYLEPQAPRQRVKRAPPPVRPGDGDVKSNAREVASRLGIQDPTFTKQWHLVNDENPEHMMNVSGLWEEGITGSGVISALVDDGLDYNSDDLAANFFAEGSYDFNDHEDLPTPKLFDDHHGTRCAGQIGAVKNDVCGVGIAYDSKVAGIRILSGPISDVDEAASLNYGYHNTSIYSCSWGPADDGRSMEAPGYLIEKAVLNGIQNGRGGKGSVYVFASGNGAQHDDQCNFDGYTNSIYSITVAAVDFKGLHPYYSEACAANMVVAYSSGSGNNIVTTDVGKNKCATTHGGTSAAAPNAVGVFALALSVRPELTWRDLQHLCVKTAEMINPEDPDWETTAAGRPFSYKYGFGRLDGYSYVKAAQAWEPIKPQAWLEIQPVQIENGTMDILGTMSGGAPITTDGVKNIITITQDMLAQNNLEKLEHITIRVWISHTRRGDVEVELVSPNGIKSVLAARRRYDATNTGFPGWRFMTVKHWDENPVGDWTIRVNDQGSEGEFGNFLGWTMTLWGSTIDASKAKLYEVPVVENLLPPPHEDAVTTTTTPVVATATTKSYAKPTSHLPTDHGSVEGEATKPAFTNKPGGATPTAQDDAAEATETIPSESITPTPDEGWFPDMDNLVSNQKWFFGAVGAVAVFGLSAGIFFWRRAVNRRRRAQYSTLSMGDDVPMSSVARDRGVSGQGTKELYDAFGEVSDDDDVDEETGLTGGRPQDRSPGGLGFHSGFLDDDDPQSARATQTSYRDEPEDNDRLRSHSTSSSRVESPSSSGTGDGSWEHASQQLR</sequence>
<feature type="region of interest" description="Disordered" evidence="15">
    <location>
        <begin position="126"/>
        <end position="147"/>
    </location>
</feature>
<dbReference type="GO" id="GO:0016485">
    <property type="term" value="P:protein processing"/>
    <property type="evidence" value="ECO:0007669"/>
    <property type="project" value="TreeGrafter"/>
</dbReference>
<reference evidence="19 20" key="1">
    <citation type="journal article" date="2019" name="Nat. Ecol. Evol.">
        <title>Megaphylogeny resolves global patterns of mushroom evolution.</title>
        <authorList>
            <person name="Varga T."/>
            <person name="Krizsan K."/>
            <person name="Foldi C."/>
            <person name="Dima B."/>
            <person name="Sanchez-Garcia M."/>
            <person name="Sanchez-Ramirez S."/>
            <person name="Szollosi G.J."/>
            <person name="Szarkandi J.G."/>
            <person name="Papp V."/>
            <person name="Albert L."/>
            <person name="Andreopoulos W."/>
            <person name="Angelini C."/>
            <person name="Antonin V."/>
            <person name="Barry K.W."/>
            <person name="Bougher N.L."/>
            <person name="Buchanan P."/>
            <person name="Buyck B."/>
            <person name="Bense V."/>
            <person name="Catcheside P."/>
            <person name="Chovatia M."/>
            <person name="Cooper J."/>
            <person name="Damon W."/>
            <person name="Desjardin D."/>
            <person name="Finy P."/>
            <person name="Geml J."/>
            <person name="Haridas S."/>
            <person name="Hughes K."/>
            <person name="Justo A."/>
            <person name="Karasinski D."/>
            <person name="Kautmanova I."/>
            <person name="Kiss B."/>
            <person name="Kocsube S."/>
            <person name="Kotiranta H."/>
            <person name="LaButti K.M."/>
            <person name="Lechner B.E."/>
            <person name="Liimatainen K."/>
            <person name="Lipzen A."/>
            <person name="Lukacs Z."/>
            <person name="Mihaltcheva S."/>
            <person name="Morgado L.N."/>
            <person name="Niskanen T."/>
            <person name="Noordeloos M.E."/>
            <person name="Ohm R.A."/>
            <person name="Ortiz-Santana B."/>
            <person name="Ovrebo C."/>
            <person name="Racz N."/>
            <person name="Riley R."/>
            <person name="Savchenko A."/>
            <person name="Shiryaev A."/>
            <person name="Soop K."/>
            <person name="Spirin V."/>
            <person name="Szebenyi C."/>
            <person name="Tomsovsky M."/>
            <person name="Tulloss R.E."/>
            <person name="Uehling J."/>
            <person name="Grigoriev I.V."/>
            <person name="Vagvolgyi C."/>
            <person name="Papp T."/>
            <person name="Martin F.M."/>
            <person name="Miettinen O."/>
            <person name="Hibbett D.S."/>
            <person name="Nagy L.G."/>
        </authorList>
    </citation>
    <scope>NUCLEOTIDE SEQUENCE [LARGE SCALE GENOMIC DNA]</scope>
    <source>
        <strain evidence="19 20">OMC1185</strain>
    </source>
</reference>
<feature type="compositionally biased region" description="Acidic residues" evidence="15">
    <location>
        <begin position="811"/>
        <end position="821"/>
    </location>
</feature>
<dbReference type="InterPro" id="IPR036852">
    <property type="entry name" value="Peptidase_S8/S53_dom_sf"/>
</dbReference>
<dbReference type="PROSITE" id="PS00137">
    <property type="entry name" value="SUBTILASE_HIS"/>
    <property type="match status" value="1"/>
</dbReference>
<evidence type="ECO:0000256" key="8">
    <source>
        <dbReference type="ARBA" id="ARBA00022837"/>
    </source>
</evidence>
<feature type="region of interest" description="Disordered" evidence="15">
    <location>
        <begin position="673"/>
        <end position="729"/>
    </location>
</feature>
<dbReference type="GO" id="GO:0007323">
    <property type="term" value="P:peptide pheromone maturation"/>
    <property type="evidence" value="ECO:0007669"/>
    <property type="project" value="UniProtKB-ARBA"/>
</dbReference>
<dbReference type="SUPFAM" id="SSF52743">
    <property type="entry name" value="Subtilisin-like"/>
    <property type="match status" value="1"/>
</dbReference>
<feature type="active site" description="Charge relay system" evidence="13 14">
    <location>
        <position position="411"/>
    </location>
</feature>
<dbReference type="InterPro" id="IPR000209">
    <property type="entry name" value="Peptidase_S8/S53_dom"/>
</dbReference>
<dbReference type="PROSITE" id="PS00136">
    <property type="entry name" value="SUBTILASE_ASP"/>
    <property type="match status" value="1"/>
</dbReference>
<keyword evidence="7 14" id="KW-0720">Serine protease</keyword>
<evidence type="ECO:0000259" key="18">
    <source>
        <dbReference type="PROSITE" id="PS51829"/>
    </source>
</evidence>
<evidence type="ECO:0000256" key="14">
    <source>
        <dbReference type="PROSITE-ProRule" id="PRU01240"/>
    </source>
</evidence>
<dbReference type="OrthoDB" id="300641at2759"/>
<dbReference type="GO" id="GO:0004252">
    <property type="term" value="F:serine-type endopeptidase activity"/>
    <property type="evidence" value="ECO:0007669"/>
    <property type="project" value="UniProtKB-UniRule"/>
</dbReference>